<dbReference type="InterPro" id="IPR043502">
    <property type="entry name" value="DNA/RNA_pol_sf"/>
</dbReference>
<keyword evidence="4" id="KW-1185">Reference proteome</keyword>
<dbReference type="InterPro" id="IPR000477">
    <property type="entry name" value="RT_dom"/>
</dbReference>
<dbReference type="InterPro" id="IPR051320">
    <property type="entry name" value="Viral_Replic_Matur_Polypro"/>
</dbReference>
<evidence type="ECO:0000256" key="1">
    <source>
        <dbReference type="SAM" id="MobiDB-lite"/>
    </source>
</evidence>
<organism evidence="3 4">
    <name type="scientific">Phytophthora megakarya</name>
    <dbReference type="NCBI Taxonomy" id="4795"/>
    <lineage>
        <taxon>Eukaryota</taxon>
        <taxon>Sar</taxon>
        <taxon>Stramenopiles</taxon>
        <taxon>Oomycota</taxon>
        <taxon>Peronosporomycetes</taxon>
        <taxon>Peronosporales</taxon>
        <taxon>Peronosporaceae</taxon>
        <taxon>Phytophthora</taxon>
    </lineage>
</organism>
<evidence type="ECO:0000313" key="4">
    <source>
        <dbReference type="Proteomes" id="UP000198211"/>
    </source>
</evidence>
<protein>
    <recommendedName>
        <fullName evidence="2">Reverse transcriptase domain-containing protein</fullName>
    </recommendedName>
</protein>
<dbReference type="PANTHER" id="PTHR33064:SF37">
    <property type="entry name" value="RIBONUCLEASE H"/>
    <property type="match status" value="1"/>
</dbReference>
<dbReference type="OrthoDB" id="120739at2759"/>
<feature type="region of interest" description="Disordered" evidence="1">
    <location>
        <begin position="211"/>
        <end position="277"/>
    </location>
</feature>
<comment type="caution">
    <text evidence="3">The sequence shown here is derived from an EMBL/GenBank/DDBJ whole genome shotgun (WGS) entry which is preliminary data.</text>
</comment>
<evidence type="ECO:0000313" key="3">
    <source>
        <dbReference type="EMBL" id="OWZ20977.1"/>
    </source>
</evidence>
<accession>A0A225WV86</accession>
<name>A0A225WV86_9STRA</name>
<dbReference type="EMBL" id="NBNE01000270">
    <property type="protein sequence ID" value="OWZ20977.1"/>
    <property type="molecule type" value="Genomic_DNA"/>
</dbReference>
<dbReference type="PANTHER" id="PTHR33064">
    <property type="entry name" value="POL PROTEIN"/>
    <property type="match status" value="1"/>
</dbReference>
<dbReference type="SUPFAM" id="SSF56672">
    <property type="entry name" value="DNA/RNA polymerases"/>
    <property type="match status" value="1"/>
</dbReference>
<dbReference type="Proteomes" id="UP000198211">
    <property type="component" value="Unassembled WGS sequence"/>
</dbReference>
<feature type="compositionally biased region" description="Basic and acidic residues" evidence="1">
    <location>
        <begin position="254"/>
        <end position="269"/>
    </location>
</feature>
<dbReference type="AlphaFoldDB" id="A0A225WV86"/>
<sequence>MTGPQPVFELVKASQLTSWDQESLVKLLRERHRYIESMKERSRTTQDVCATTEINLLDYLARYEFQKAMELITDADILSYVTARVGEVMNGHVPDVFEFFKQHLNMDLSEQDIEARIVKYFVDFDRIVEDHGFASVLAAGNDSRPNFRDRMKSRCKLLVENLSPAMLKTEIKWLVSLQNRETKTDDVALHKLILERVKTHQRYHLMHKKVQMNRKQPLKSDGGKPTLKSGRRKPEVKSASAKPVAGAVGGGKVGDSKATRARPPPKDDCSNFVQSRPTATEVEKQECYHKLHEVKVAKAKAVRTPRALGQFRVVVNDMIELPYRADTGSDANKLAACSPPVENTVLNAPVYLERPRGDQVTCRTRCRIDILLGTAAGPVHVRDVTCVIVDEEEEEFLLGNPTSVPLGFDINCPMEQVAVNDLPDDDGDDITVDPEVSRDDGIEVNALINEYFERCKTTASLTTVICGTFDLVLMNLLESSHVVLKHDSQPVCCKPRRYAPFARAYMRNYVNVLVEYGYVYTNNFYCRKAGGNEFCITCDYRGVNNMTVPVAASGPNLAVITSCVKGATAIRKFGLFKGLGCEVFSFQTDESIFTPRRVPQGASTMQTTFEDLINEHLLVHVDDVILFASSHEEYLQVLEMVLRRLKDLNLKRNSKKCTLYQESVTWCGKLVDRRGETQDPSRVASLVSLPSTENAAEL</sequence>
<dbReference type="InterPro" id="IPR043128">
    <property type="entry name" value="Rev_trsase/Diguanyl_cyclase"/>
</dbReference>
<dbReference type="Pfam" id="PF00078">
    <property type="entry name" value="RVT_1"/>
    <property type="match status" value="1"/>
</dbReference>
<evidence type="ECO:0000259" key="2">
    <source>
        <dbReference type="Pfam" id="PF00078"/>
    </source>
</evidence>
<reference evidence="4" key="1">
    <citation type="submission" date="2017-03" db="EMBL/GenBank/DDBJ databases">
        <title>Phytopthora megakarya and P. palmivora, two closely related causual agents of cacao black pod achieved similar genome size and gene model numbers by different mechanisms.</title>
        <authorList>
            <person name="Ali S."/>
            <person name="Shao J."/>
            <person name="Larry D.J."/>
            <person name="Kronmiller B."/>
            <person name="Shen D."/>
            <person name="Strem M.D."/>
            <person name="Melnick R.L."/>
            <person name="Guiltinan M.J."/>
            <person name="Tyler B.M."/>
            <person name="Meinhardt L.W."/>
            <person name="Bailey B.A."/>
        </authorList>
    </citation>
    <scope>NUCLEOTIDE SEQUENCE [LARGE SCALE GENOMIC DNA]</scope>
    <source>
        <strain evidence="4">zdho120</strain>
    </source>
</reference>
<feature type="compositionally biased region" description="Low complexity" evidence="1">
    <location>
        <begin position="237"/>
        <end position="246"/>
    </location>
</feature>
<dbReference type="Gene3D" id="3.30.70.270">
    <property type="match status" value="1"/>
</dbReference>
<feature type="domain" description="Reverse transcriptase" evidence="2">
    <location>
        <begin position="590"/>
        <end position="668"/>
    </location>
</feature>
<gene>
    <name evidence="3" type="ORF">PHMEG_0004547</name>
</gene>
<proteinExistence type="predicted"/>
<dbReference type="Gene3D" id="3.10.10.10">
    <property type="entry name" value="HIV Type 1 Reverse Transcriptase, subunit A, domain 1"/>
    <property type="match status" value="1"/>
</dbReference>